<dbReference type="GO" id="GO:0004146">
    <property type="term" value="F:dihydrofolate reductase activity"/>
    <property type="evidence" value="ECO:0007669"/>
    <property type="project" value="UniProtKB-EC"/>
</dbReference>
<comment type="catalytic activity">
    <reaction evidence="7">
        <text>(6S)-5,6,7,8-tetrahydrofolate + NADP(+) = 7,8-dihydrofolate + NADPH + H(+)</text>
        <dbReference type="Rhea" id="RHEA:15009"/>
        <dbReference type="ChEBI" id="CHEBI:15378"/>
        <dbReference type="ChEBI" id="CHEBI:57451"/>
        <dbReference type="ChEBI" id="CHEBI:57453"/>
        <dbReference type="ChEBI" id="CHEBI:57783"/>
        <dbReference type="ChEBI" id="CHEBI:58349"/>
        <dbReference type="EC" id="1.5.1.3"/>
    </reaction>
</comment>
<dbReference type="PANTHER" id="PTHR48069:SF3">
    <property type="entry name" value="DIHYDROFOLATE REDUCTASE"/>
    <property type="match status" value="1"/>
</dbReference>
<dbReference type="SUPFAM" id="SSF53597">
    <property type="entry name" value="Dihydrofolate reductase-like"/>
    <property type="match status" value="1"/>
</dbReference>
<evidence type="ECO:0000256" key="8">
    <source>
        <dbReference type="RuleBase" id="RU004474"/>
    </source>
</evidence>
<keyword evidence="6 7" id="KW-0560">Oxidoreductase</keyword>
<dbReference type="Pfam" id="PF00186">
    <property type="entry name" value="DHFR_1"/>
    <property type="match status" value="1"/>
</dbReference>
<dbReference type="PROSITE" id="PS51330">
    <property type="entry name" value="DHFR_2"/>
    <property type="match status" value="1"/>
</dbReference>
<dbReference type="CDD" id="cd00209">
    <property type="entry name" value="DHFR"/>
    <property type="match status" value="1"/>
</dbReference>
<evidence type="ECO:0000313" key="11">
    <source>
        <dbReference type="Proteomes" id="UP000681526"/>
    </source>
</evidence>
<protein>
    <recommendedName>
        <fullName evidence="3 7">Dihydrofolate reductase</fullName>
        <ecNumber evidence="3 7">1.5.1.3</ecNumber>
    </recommendedName>
</protein>
<proteinExistence type="inferred from homology"/>
<comment type="function">
    <text evidence="7">Key enzyme in folate metabolism. Catalyzes an essential reaction for de novo glycine and purine synthesis, and for DNA precursor synthesis.</text>
</comment>
<dbReference type="Gene3D" id="3.40.430.10">
    <property type="entry name" value="Dihydrofolate Reductase, subunit A"/>
    <property type="match status" value="1"/>
</dbReference>
<organism evidence="10 11">
    <name type="scientific">Thermobacillus xylanilyticus</name>
    <dbReference type="NCBI Taxonomy" id="76633"/>
    <lineage>
        <taxon>Bacteria</taxon>
        <taxon>Bacillati</taxon>
        <taxon>Bacillota</taxon>
        <taxon>Bacilli</taxon>
        <taxon>Bacillales</taxon>
        <taxon>Paenibacillaceae</taxon>
        <taxon>Thermobacillus</taxon>
    </lineage>
</organism>
<dbReference type="InterPro" id="IPR017925">
    <property type="entry name" value="DHFR_CS"/>
</dbReference>
<dbReference type="PIRSF" id="PIRSF000194">
    <property type="entry name" value="DHFR"/>
    <property type="match status" value="1"/>
</dbReference>
<comment type="similarity">
    <text evidence="2 7 8">Belongs to the dihydrofolate reductase family.</text>
</comment>
<evidence type="ECO:0000313" key="10">
    <source>
        <dbReference type="EMBL" id="CAG5079334.1"/>
    </source>
</evidence>
<comment type="caution">
    <text evidence="10">The sequence shown here is derived from an EMBL/GenBank/DDBJ whole genome shotgun (WGS) entry which is preliminary data.</text>
</comment>
<keyword evidence="4 7" id="KW-0554">One-carbon metabolism</keyword>
<keyword evidence="5 7" id="KW-0521">NADP</keyword>
<dbReference type="PROSITE" id="PS00075">
    <property type="entry name" value="DHFR_1"/>
    <property type="match status" value="1"/>
</dbReference>
<evidence type="ECO:0000256" key="1">
    <source>
        <dbReference type="ARBA" id="ARBA00004903"/>
    </source>
</evidence>
<dbReference type="InterPro" id="IPR024072">
    <property type="entry name" value="DHFR-like_dom_sf"/>
</dbReference>
<name>A0ABN7RP18_THEXY</name>
<dbReference type="InterPro" id="IPR001796">
    <property type="entry name" value="DHFR_dom"/>
</dbReference>
<keyword evidence="11" id="KW-1185">Reference proteome</keyword>
<dbReference type="InterPro" id="IPR012259">
    <property type="entry name" value="DHFR"/>
</dbReference>
<dbReference type="EC" id="1.5.1.3" evidence="3 7"/>
<dbReference type="Proteomes" id="UP000681526">
    <property type="component" value="Unassembled WGS sequence"/>
</dbReference>
<evidence type="ECO:0000256" key="7">
    <source>
        <dbReference type="PIRNR" id="PIRNR000194"/>
    </source>
</evidence>
<dbReference type="PRINTS" id="PR00070">
    <property type="entry name" value="DHFR"/>
</dbReference>
<evidence type="ECO:0000256" key="2">
    <source>
        <dbReference type="ARBA" id="ARBA00009539"/>
    </source>
</evidence>
<evidence type="ECO:0000256" key="5">
    <source>
        <dbReference type="ARBA" id="ARBA00022857"/>
    </source>
</evidence>
<evidence type="ECO:0000256" key="4">
    <source>
        <dbReference type="ARBA" id="ARBA00022563"/>
    </source>
</evidence>
<reference evidence="10 11" key="1">
    <citation type="submission" date="2021-04" db="EMBL/GenBank/DDBJ databases">
        <authorList>
            <person name="Rakotoarivonina H."/>
        </authorList>
    </citation>
    <scope>NUCLEOTIDE SEQUENCE [LARGE SCALE GENOMIC DNA]</scope>
    <source>
        <strain evidence="10 11">XE</strain>
    </source>
</reference>
<accession>A0ABN7RP18</accession>
<comment type="pathway">
    <text evidence="1 7">Cofactor biosynthesis; tetrahydrofolate biosynthesis; 5,6,7,8-tetrahydrofolate from 7,8-dihydrofolate: step 1/1.</text>
</comment>
<sequence length="171" mass="19599">MLPEVDMTITLIAAMARNRVIGRDNGLPWRLPDDLKFFMRSTLGRTVLMGRRTFESLPGGPLKNRLNVVLTRQADYRPDGCEVVHSVEEALSRYGDGELMVAGGAEVYRWFLPHADRMLLTEVDAEVEGDARFPEWNPAEWVLVESEHHPADERHVYSFRFNTYVRKPVGE</sequence>
<feature type="domain" description="DHFR" evidence="9">
    <location>
        <begin position="8"/>
        <end position="166"/>
    </location>
</feature>
<evidence type="ECO:0000256" key="3">
    <source>
        <dbReference type="ARBA" id="ARBA00012856"/>
    </source>
</evidence>
<evidence type="ECO:0000256" key="6">
    <source>
        <dbReference type="ARBA" id="ARBA00023002"/>
    </source>
</evidence>
<gene>
    <name evidence="10" type="primary">txxe 526-folA</name>
    <name evidence="10" type="ORF">TXXE_03040</name>
</gene>
<dbReference type="PANTHER" id="PTHR48069">
    <property type="entry name" value="DIHYDROFOLATE REDUCTASE"/>
    <property type="match status" value="1"/>
</dbReference>
<evidence type="ECO:0000259" key="9">
    <source>
        <dbReference type="PROSITE" id="PS51330"/>
    </source>
</evidence>
<dbReference type="EMBL" id="CAJRAY010000017">
    <property type="protein sequence ID" value="CAG5079334.1"/>
    <property type="molecule type" value="Genomic_DNA"/>
</dbReference>